<accession>A0A1H7T3R8</accession>
<evidence type="ECO:0000313" key="1">
    <source>
        <dbReference type="EMBL" id="SEL79552.1"/>
    </source>
</evidence>
<name>A0A1H7T3R8_9SPHI</name>
<gene>
    <name evidence="1" type="ORF">SAMN05421740_11076</name>
</gene>
<dbReference type="Proteomes" id="UP000198916">
    <property type="component" value="Unassembled WGS sequence"/>
</dbReference>
<dbReference type="AlphaFoldDB" id="A0A1H7T3R8"/>
<dbReference type="STRING" id="332977.SAMN05421740_11076"/>
<organism evidence="1 2">
    <name type="scientific">Parapedobacter koreensis</name>
    <dbReference type="NCBI Taxonomy" id="332977"/>
    <lineage>
        <taxon>Bacteria</taxon>
        <taxon>Pseudomonadati</taxon>
        <taxon>Bacteroidota</taxon>
        <taxon>Sphingobacteriia</taxon>
        <taxon>Sphingobacteriales</taxon>
        <taxon>Sphingobacteriaceae</taxon>
        <taxon>Parapedobacter</taxon>
    </lineage>
</organism>
<evidence type="ECO:0000313" key="2">
    <source>
        <dbReference type="Proteomes" id="UP000198916"/>
    </source>
</evidence>
<proteinExistence type="predicted"/>
<protein>
    <submittedName>
        <fullName evidence="1">Uncharacterized protein</fullName>
    </submittedName>
</protein>
<reference evidence="2" key="1">
    <citation type="submission" date="2016-10" db="EMBL/GenBank/DDBJ databases">
        <authorList>
            <person name="Varghese N."/>
            <person name="Submissions S."/>
        </authorList>
    </citation>
    <scope>NUCLEOTIDE SEQUENCE [LARGE SCALE GENOMIC DNA]</scope>
    <source>
        <strain evidence="2">Jip14</strain>
    </source>
</reference>
<sequence>MSNSRHSSTQQTMGDLGYFMGYAICKSYYEKAHDKKLAIKAIIELDYADLAATKQFLESRDTICTTEPLIVKLPRYSDT</sequence>
<keyword evidence="2" id="KW-1185">Reference proteome</keyword>
<dbReference type="EMBL" id="FNZR01000010">
    <property type="protein sequence ID" value="SEL79552.1"/>
    <property type="molecule type" value="Genomic_DNA"/>
</dbReference>